<feature type="binding site" evidence="5">
    <location>
        <position position="155"/>
    </location>
    <ligand>
        <name>S-adenosyl-L-methionine</name>
        <dbReference type="ChEBI" id="CHEBI:59789"/>
    </ligand>
</feature>
<evidence type="ECO:0000256" key="4">
    <source>
        <dbReference type="ARBA" id="ARBA00048391"/>
    </source>
</evidence>
<proteinExistence type="inferred from homology"/>
<comment type="caution">
    <text evidence="8">The sequence shown here is derived from an EMBL/GenBank/DDBJ whole genome shotgun (WGS) entry which is preliminary data.</text>
</comment>
<keyword evidence="3 5" id="KW-0949">S-adenosyl-L-methionine</keyword>
<dbReference type="NCBIfam" id="TIGR03534">
    <property type="entry name" value="RF_mod_PrmC"/>
    <property type="match status" value="1"/>
</dbReference>
<evidence type="ECO:0000259" key="7">
    <source>
        <dbReference type="Pfam" id="PF17827"/>
    </source>
</evidence>
<dbReference type="InterPro" id="IPR004556">
    <property type="entry name" value="HemK-like"/>
</dbReference>
<dbReference type="InterPro" id="IPR007848">
    <property type="entry name" value="Small_mtfrase_dom"/>
</dbReference>
<organism evidence="8 9">
    <name type="scientific">Candidatus Thermofonsia Clade 1 bacterium</name>
    <dbReference type="NCBI Taxonomy" id="2364210"/>
    <lineage>
        <taxon>Bacteria</taxon>
        <taxon>Bacillati</taxon>
        <taxon>Chloroflexota</taxon>
        <taxon>Candidatus Thermofontia</taxon>
        <taxon>Candidatus Thermofonsia Clade 1</taxon>
    </lineage>
</organism>
<comment type="similarity">
    <text evidence="5">Belongs to the protein N5-glutamine methyltransferase family. PrmC subfamily.</text>
</comment>
<evidence type="ECO:0000256" key="5">
    <source>
        <dbReference type="HAMAP-Rule" id="MF_02126"/>
    </source>
</evidence>
<keyword evidence="1 5" id="KW-0489">Methyltransferase</keyword>
<evidence type="ECO:0000256" key="2">
    <source>
        <dbReference type="ARBA" id="ARBA00022679"/>
    </source>
</evidence>
<gene>
    <name evidence="5 8" type="primary">prmC</name>
    <name evidence="8" type="ORF">CUN51_04655</name>
</gene>
<evidence type="ECO:0000313" key="9">
    <source>
        <dbReference type="Proteomes" id="UP000228921"/>
    </source>
</evidence>
<evidence type="ECO:0000313" key="8">
    <source>
        <dbReference type="EMBL" id="PJF31165.1"/>
    </source>
</evidence>
<name>A0A2M8P0U3_9CHLR</name>
<dbReference type="Gene3D" id="3.40.50.150">
    <property type="entry name" value="Vaccinia Virus protein VP39"/>
    <property type="match status" value="1"/>
</dbReference>
<keyword evidence="2 5" id="KW-0808">Transferase</keyword>
<dbReference type="NCBIfam" id="TIGR00536">
    <property type="entry name" value="hemK_fam"/>
    <property type="match status" value="1"/>
</dbReference>
<dbReference type="AlphaFoldDB" id="A0A2M8P0U3"/>
<evidence type="ECO:0000259" key="6">
    <source>
        <dbReference type="Pfam" id="PF05175"/>
    </source>
</evidence>
<evidence type="ECO:0000256" key="3">
    <source>
        <dbReference type="ARBA" id="ARBA00022691"/>
    </source>
</evidence>
<accession>A0A2M8P0U3</accession>
<feature type="binding site" evidence="5">
    <location>
        <position position="195"/>
    </location>
    <ligand>
        <name>S-adenosyl-L-methionine</name>
        <dbReference type="ChEBI" id="CHEBI:59789"/>
    </ligand>
</feature>
<dbReference type="InterPro" id="IPR019874">
    <property type="entry name" value="RF_methyltr_PrmC"/>
</dbReference>
<sequence>MMTELSQARTIRAALEAATAHLMGHSGTPRLDAQLILAHLLGQRREYVIAHDDLPLSIDQVVAYAKLIALRANGMPIAYILGRRAFFDRELVVNAHVLIPRPETELIVERALAWIEAQGRQADPTLRIVDVGTGSGAIAVALAGRLPVARVLATDISASALQVAQLNGRDLPNLRYMQCDLLSGIGGQFDVICANLPYIATAELDVLEVAKFEPAVALDGGSDGLVLIRRLLAQAPSRMASPAILLLEIGADQGAAARAAAEEAFGGTAQISVHQDQAGLDRVLQVLT</sequence>
<dbReference type="EC" id="2.1.1.297" evidence="5"/>
<dbReference type="Proteomes" id="UP000228921">
    <property type="component" value="Unassembled WGS sequence"/>
</dbReference>
<dbReference type="EMBL" id="PGTK01000004">
    <property type="protein sequence ID" value="PJF31165.1"/>
    <property type="molecule type" value="Genomic_DNA"/>
</dbReference>
<dbReference type="Gene3D" id="1.10.8.10">
    <property type="entry name" value="DNA helicase RuvA subunit, C-terminal domain"/>
    <property type="match status" value="1"/>
</dbReference>
<dbReference type="PANTHER" id="PTHR18895">
    <property type="entry name" value="HEMK METHYLTRANSFERASE"/>
    <property type="match status" value="1"/>
</dbReference>
<dbReference type="InterPro" id="IPR040758">
    <property type="entry name" value="PrmC_N"/>
</dbReference>
<dbReference type="CDD" id="cd02440">
    <property type="entry name" value="AdoMet_MTases"/>
    <property type="match status" value="1"/>
</dbReference>
<dbReference type="GO" id="GO:0032259">
    <property type="term" value="P:methylation"/>
    <property type="evidence" value="ECO:0007669"/>
    <property type="project" value="UniProtKB-KW"/>
</dbReference>
<dbReference type="Pfam" id="PF05175">
    <property type="entry name" value="MTS"/>
    <property type="match status" value="1"/>
</dbReference>
<dbReference type="Pfam" id="PF17827">
    <property type="entry name" value="PrmC_N"/>
    <property type="match status" value="1"/>
</dbReference>
<evidence type="ECO:0000256" key="1">
    <source>
        <dbReference type="ARBA" id="ARBA00022603"/>
    </source>
</evidence>
<protein>
    <recommendedName>
        <fullName evidence="5">Release factor glutamine methyltransferase</fullName>
        <shortName evidence="5">RF MTase</shortName>
        <ecNumber evidence="5">2.1.1.297</ecNumber>
    </recommendedName>
    <alternativeName>
        <fullName evidence="5">N5-glutamine methyltransferase PrmC</fullName>
    </alternativeName>
    <alternativeName>
        <fullName evidence="5">Protein-(glutamine-N5) MTase PrmC</fullName>
    </alternativeName>
    <alternativeName>
        <fullName evidence="5">Protein-glutamine N-methyltransferase PrmC</fullName>
    </alternativeName>
</protein>
<reference evidence="8 9" key="1">
    <citation type="submission" date="2017-11" db="EMBL/GenBank/DDBJ databases">
        <title>Evolution of Phototrophy in the Chloroflexi Phylum Driven by Horizontal Gene Transfer.</title>
        <authorList>
            <person name="Ward L.M."/>
            <person name="Hemp J."/>
            <person name="Shih P.M."/>
            <person name="Mcglynn S.E."/>
            <person name="Fischer W."/>
        </authorList>
    </citation>
    <scope>NUCLEOTIDE SEQUENCE [LARGE SCALE GENOMIC DNA]</scope>
    <source>
        <strain evidence="8">CP2_2F</strain>
    </source>
</reference>
<comment type="catalytic activity">
    <reaction evidence="4 5">
        <text>L-glutaminyl-[peptide chain release factor] + S-adenosyl-L-methionine = N(5)-methyl-L-glutaminyl-[peptide chain release factor] + S-adenosyl-L-homocysteine + H(+)</text>
        <dbReference type="Rhea" id="RHEA:42896"/>
        <dbReference type="Rhea" id="RHEA-COMP:10271"/>
        <dbReference type="Rhea" id="RHEA-COMP:10272"/>
        <dbReference type="ChEBI" id="CHEBI:15378"/>
        <dbReference type="ChEBI" id="CHEBI:30011"/>
        <dbReference type="ChEBI" id="CHEBI:57856"/>
        <dbReference type="ChEBI" id="CHEBI:59789"/>
        <dbReference type="ChEBI" id="CHEBI:61891"/>
        <dbReference type="EC" id="2.1.1.297"/>
    </reaction>
</comment>
<dbReference type="PANTHER" id="PTHR18895:SF74">
    <property type="entry name" value="MTRF1L RELEASE FACTOR GLUTAMINE METHYLTRANSFERASE"/>
    <property type="match status" value="1"/>
</dbReference>
<feature type="domain" description="Release factor glutamine methyltransferase N-terminal" evidence="7">
    <location>
        <begin position="14"/>
        <end position="82"/>
    </location>
</feature>
<dbReference type="InterPro" id="IPR050320">
    <property type="entry name" value="N5-glutamine_MTase"/>
</dbReference>
<dbReference type="HAMAP" id="MF_02126">
    <property type="entry name" value="RF_methyltr_PrmC"/>
    <property type="match status" value="1"/>
</dbReference>
<comment type="caution">
    <text evidence="5">Lacks conserved residue(s) required for the propagation of feature annotation.</text>
</comment>
<feature type="domain" description="Methyltransferase small" evidence="6">
    <location>
        <begin position="125"/>
        <end position="203"/>
    </location>
</feature>
<comment type="function">
    <text evidence="5">Methylates the class 1 translation termination release factors RF1/PrfA and RF2/PrfB on the glutamine residue of the universally conserved GGQ motif.</text>
</comment>
<feature type="binding site" evidence="5">
    <location>
        <begin position="132"/>
        <end position="136"/>
    </location>
    <ligand>
        <name>S-adenosyl-L-methionine</name>
        <dbReference type="ChEBI" id="CHEBI:59789"/>
    </ligand>
</feature>
<dbReference type="GO" id="GO:0102559">
    <property type="term" value="F:peptide chain release factor N(5)-glutamine methyltransferase activity"/>
    <property type="evidence" value="ECO:0007669"/>
    <property type="project" value="UniProtKB-EC"/>
</dbReference>
<dbReference type="InterPro" id="IPR029063">
    <property type="entry name" value="SAM-dependent_MTases_sf"/>
</dbReference>
<dbReference type="SUPFAM" id="SSF53335">
    <property type="entry name" value="S-adenosyl-L-methionine-dependent methyltransferases"/>
    <property type="match status" value="1"/>
</dbReference>